<keyword evidence="2" id="KW-0472">Membrane</keyword>
<dbReference type="AlphaFoldDB" id="A0AAD5SGL8"/>
<name>A0AAD5SGL8_9FUNG</name>
<organism evidence="3 4">
    <name type="scientific">Rhizophlyctis rosea</name>
    <dbReference type="NCBI Taxonomy" id="64517"/>
    <lineage>
        <taxon>Eukaryota</taxon>
        <taxon>Fungi</taxon>
        <taxon>Fungi incertae sedis</taxon>
        <taxon>Chytridiomycota</taxon>
        <taxon>Chytridiomycota incertae sedis</taxon>
        <taxon>Chytridiomycetes</taxon>
        <taxon>Rhizophlyctidales</taxon>
        <taxon>Rhizophlyctidaceae</taxon>
        <taxon>Rhizophlyctis</taxon>
    </lineage>
</organism>
<evidence type="ECO:0000313" key="4">
    <source>
        <dbReference type="Proteomes" id="UP001212841"/>
    </source>
</evidence>
<feature type="compositionally biased region" description="Basic and acidic residues" evidence="1">
    <location>
        <begin position="56"/>
        <end position="71"/>
    </location>
</feature>
<reference evidence="3" key="1">
    <citation type="submission" date="2020-05" db="EMBL/GenBank/DDBJ databases">
        <title>Phylogenomic resolution of chytrid fungi.</title>
        <authorList>
            <person name="Stajich J.E."/>
            <person name="Amses K."/>
            <person name="Simmons R."/>
            <person name="Seto K."/>
            <person name="Myers J."/>
            <person name="Bonds A."/>
            <person name="Quandt C.A."/>
            <person name="Barry K."/>
            <person name="Liu P."/>
            <person name="Grigoriev I."/>
            <person name="Longcore J.E."/>
            <person name="James T.Y."/>
        </authorList>
    </citation>
    <scope>NUCLEOTIDE SEQUENCE</scope>
    <source>
        <strain evidence="3">JEL0318</strain>
    </source>
</reference>
<proteinExistence type="predicted"/>
<dbReference type="Proteomes" id="UP001212841">
    <property type="component" value="Unassembled WGS sequence"/>
</dbReference>
<evidence type="ECO:0000256" key="1">
    <source>
        <dbReference type="SAM" id="MobiDB-lite"/>
    </source>
</evidence>
<evidence type="ECO:0000313" key="3">
    <source>
        <dbReference type="EMBL" id="KAJ3054334.1"/>
    </source>
</evidence>
<feature type="compositionally biased region" description="Low complexity" evidence="1">
    <location>
        <begin position="72"/>
        <end position="83"/>
    </location>
</feature>
<sequence>MAGNQNATAEDGVSSPIYQFGFGILVLLCAAASYYFREGNSVSSKDALNMESASDLLDKDSDDDKRDEDASRANSGSNGNNGSFKAFQRNYLLGEKKILRSVLRDLRRIMPDKAFPFAFNPHVWKIVGRYRNFPFVLRVRGLDG</sequence>
<protein>
    <submittedName>
        <fullName evidence="3">Uncharacterized protein</fullName>
    </submittedName>
</protein>
<keyword evidence="2" id="KW-1133">Transmembrane helix</keyword>
<feature type="region of interest" description="Disordered" evidence="1">
    <location>
        <begin position="55"/>
        <end position="85"/>
    </location>
</feature>
<dbReference type="EMBL" id="JADGJD010000143">
    <property type="protein sequence ID" value="KAJ3054334.1"/>
    <property type="molecule type" value="Genomic_DNA"/>
</dbReference>
<gene>
    <name evidence="3" type="ORF">HK097_002057</name>
</gene>
<accession>A0AAD5SGL8</accession>
<keyword evidence="4" id="KW-1185">Reference proteome</keyword>
<comment type="caution">
    <text evidence="3">The sequence shown here is derived from an EMBL/GenBank/DDBJ whole genome shotgun (WGS) entry which is preliminary data.</text>
</comment>
<feature type="transmembrane region" description="Helical" evidence="2">
    <location>
        <begin position="17"/>
        <end position="36"/>
    </location>
</feature>
<keyword evidence="2" id="KW-0812">Transmembrane</keyword>
<evidence type="ECO:0000256" key="2">
    <source>
        <dbReference type="SAM" id="Phobius"/>
    </source>
</evidence>